<evidence type="ECO:0000313" key="2">
    <source>
        <dbReference type="EMBL" id="VDM69247.1"/>
    </source>
</evidence>
<name>A0A3P7IYD7_STRVU</name>
<proteinExistence type="predicted"/>
<dbReference type="InterPro" id="IPR003165">
    <property type="entry name" value="Piwi"/>
</dbReference>
<dbReference type="AlphaFoldDB" id="A0A3P7IYD7"/>
<dbReference type="OrthoDB" id="10252740at2759"/>
<protein>
    <recommendedName>
        <fullName evidence="1">Piwi domain-containing protein</fullName>
    </recommendedName>
</protein>
<dbReference type="Gene3D" id="3.30.420.10">
    <property type="entry name" value="Ribonuclease H-like superfamily/Ribonuclease H"/>
    <property type="match status" value="1"/>
</dbReference>
<accession>A0A3P7IYD7</accession>
<dbReference type="InterPro" id="IPR012337">
    <property type="entry name" value="RNaseH-like_sf"/>
</dbReference>
<dbReference type="GO" id="GO:0003676">
    <property type="term" value="F:nucleic acid binding"/>
    <property type="evidence" value="ECO:0007669"/>
    <property type="project" value="InterPro"/>
</dbReference>
<keyword evidence="3" id="KW-1185">Reference proteome</keyword>
<dbReference type="Proteomes" id="UP000270094">
    <property type="component" value="Unassembled WGS sequence"/>
</dbReference>
<reference evidence="2 3" key="1">
    <citation type="submission" date="2018-11" db="EMBL/GenBank/DDBJ databases">
        <authorList>
            <consortium name="Pathogen Informatics"/>
        </authorList>
    </citation>
    <scope>NUCLEOTIDE SEQUENCE [LARGE SCALE GENOMIC DNA]</scope>
</reference>
<organism evidence="2 3">
    <name type="scientific">Strongylus vulgaris</name>
    <name type="common">Blood worm</name>
    <dbReference type="NCBI Taxonomy" id="40348"/>
    <lineage>
        <taxon>Eukaryota</taxon>
        <taxon>Metazoa</taxon>
        <taxon>Ecdysozoa</taxon>
        <taxon>Nematoda</taxon>
        <taxon>Chromadorea</taxon>
        <taxon>Rhabditida</taxon>
        <taxon>Rhabditina</taxon>
        <taxon>Rhabditomorpha</taxon>
        <taxon>Strongyloidea</taxon>
        <taxon>Strongylidae</taxon>
        <taxon>Strongylus</taxon>
    </lineage>
</organism>
<sequence length="253" mass="28336">MARESSSPPENVCEVEYVSTFFTDLMEKCRERGLNIAQQPLRVYQKTGSRNFEKFVVDAKERFQKLRDEGGSPKILLLLVINDRNDLSIYHGGAYGLIKAICDNKYGVASQVIDARTVISAVNSTKKTVYYNIALKINAKLGGVNQAVLFNNESALAWDFGNFCFEHKNAAHPRSTEPAQKKEAVMYVGIDVTHPTANSGIDISIASMVANFDLAATRYANEIFAQMKGKETVECFDRQFCQLMTKFREVCCL</sequence>
<dbReference type="EMBL" id="UYYB01011583">
    <property type="protein sequence ID" value="VDM69247.1"/>
    <property type="molecule type" value="Genomic_DNA"/>
</dbReference>
<dbReference type="InterPro" id="IPR036397">
    <property type="entry name" value="RNaseH_sf"/>
</dbReference>
<dbReference type="Gene3D" id="3.40.50.2300">
    <property type="match status" value="1"/>
</dbReference>
<dbReference type="SUPFAM" id="SSF53098">
    <property type="entry name" value="Ribonuclease H-like"/>
    <property type="match status" value="1"/>
</dbReference>
<feature type="domain" description="Piwi" evidence="1">
    <location>
        <begin position="76"/>
        <end position="213"/>
    </location>
</feature>
<dbReference type="PANTHER" id="PTHR22891">
    <property type="entry name" value="EUKARYOTIC TRANSLATION INITIATION FACTOR 2C"/>
    <property type="match status" value="1"/>
</dbReference>
<evidence type="ECO:0000313" key="3">
    <source>
        <dbReference type="Proteomes" id="UP000270094"/>
    </source>
</evidence>
<evidence type="ECO:0000259" key="1">
    <source>
        <dbReference type="PROSITE" id="PS50822"/>
    </source>
</evidence>
<dbReference type="PROSITE" id="PS50822">
    <property type="entry name" value="PIWI"/>
    <property type="match status" value="1"/>
</dbReference>
<dbReference type="Pfam" id="PF02171">
    <property type="entry name" value="Piwi"/>
    <property type="match status" value="1"/>
</dbReference>
<gene>
    <name evidence="2" type="ORF">SVUK_LOCUS4245</name>
</gene>